<feature type="transmembrane region" description="Helical" evidence="7">
    <location>
        <begin position="95"/>
        <end position="116"/>
    </location>
</feature>
<evidence type="ECO:0000313" key="10">
    <source>
        <dbReference type="Proteomes" id="UP000253209"/>
    </source>
</evidence>
<organism evidence="9 10">
    <name type="scientific">Mucilaginibacter hurinus</name>
    <dbReference type="NCBI Taxonomy" id="2201324"/>
    <lineage>
        <taxon>Bacteria</taxon>
        <taxon>Pseudomonadati</taxon>
        <taxon>Bacteroidota</taxon>
        <taxon>Sphingobacteriia</taxon>
        <taxon>Sphingobacteriales</taxon>
        <taxon>Sphingobacteriaceae</taxon>
        <taxon>Mucilaginibacter</taxon>
    </lineage>
</organism>
<sequence>MQTGENEQALRKITDFTRLLAIVILLLHFYFVCYQAFQDLQLTHKVTDRILINIYKLPFFKSSLMTKGIAMLFLVVSLVATKGKKDENMTWPRNIIYAVLGMVTYFASGIILTTTLTTTAKAFTYILITSTGFLMFISAVSKMFRIIKLNLSRDIFNRENETFPQEERKLENEYSINLPALYAYRGKERKSWINVINPFRGSLVLGTPGAGKSYFVIRHIITQHIKKGFSMLIYDFKFDDLSVIAYNALLKHAGNYSKKPSIWFIDFDDIKHRCNPLDPERMEDITDAMESARTFMLGLNREWIKKQGDFFVESPINFITALIWFLKKYEQGRFCTLPHVIELAQVEYDSLFALLRQEPEIEVLINPFISAWQNDATDQLEGQIASAKISMARLVSPALYYVLSGNDFTLDLNNPEEPKVICLGNNPLKQQVYGAVLSLYISRTIKLVNQKNKLKSNLIFDEFPTIYFNNIDSLIATARSNKVATTLAVQDYSQLKKDYGREQAEVIMNIVGNIISGQVTGDTAKQLSERFGKIMQERQSVSINSQDTSVSKSTQLEFAIPASKISTLSSGEFVGLVADDPDNKIDLKVFHNSIINDHHALKIESDNYRPIPEIRRVDTDMLMANYYSIKSDIEQILNKELPHED</sequence>
<keyword evidence="3" id="KW-1003">Cell membrane</keyword>
<feature type="transmembrane region" description="Helical" evidence="7">
    <location>
        <begin position="19"/>
        <end position="37"/>
    </location>
</feature>
<comment type="similarity">
    <text evidence="2">Belongs to the VirD4/TraG family.</text>
</comment>
<protein>
    <submittedName>
        <fullName evidence="9">Conjugal transfer protein TraG</fullName>
    </submittedName>
</protein>
<evidence type="ECO:0000256" key="2">
    <source>
        <dbReference type="ARBA" id="ARBA00008806"/>
    </source>
</evidence>
<dbReference type="OrthoDB" id="102453at2"/>
<keyword evidence="6 7" id="KW-0472">Membrane</keyword>
<evidence type="ECO:0000256" key="6">
    <source>
        <dbReference type="ARBA" id="ARBA00023136"/>
    </source>
</evidence>
<keyword evidence="10" id="KW-1185">Reference proteome</keyword>
<dbReference type="Proteomes" id="UP000253209">
    <property type="component" value="Unassembled WGS sequence"/>
</dbReference>
<dbReference type="PANTHER" id="PTHR37937:SF1">
    <property type="entry name" value="CONJUGATIVE TRANSFER: DNA TRANSPORT"/>
    <property type="match status" value="1"/>
</dbReference>
<dbReference type="InterPro" id="IPR051539">
    <property type="entry name" value="T4SS-coupling_protein"/>
</dbReference>
<dbReference type="InterPro" id="IPR025988">
    <property type="entry name" value="YWFCY_dom"/>
</dbReference>
<dbReference type="NCBIfam" id="NF041326">
    <property type="entry name" value="Bacteroid_MobC"/>
    <property type="match status" value="1"/>
</dbReference>
<keyword evidence="4 7" id="KW-0812">Transmembrane</keyword>
<dbReference type="Pfam" id="PF14293">
    <property type="entry name" value="YWFCY"/>
    <property type="match status" value="1"/>
</dbReference>
<comment type="subcellular location">
    <subcellularLocation>
        <location evidence="1">Cell membrane</location>
        <topology evidence="1">Multi-pass membrane protein</topology>
    </subcellularLocation>
</comment>
<feature type="transmembrane region" description="Helical" evidence="7">
    <location>
        <begin position="64"/>
        <end position="83"/>
    </location>
</feature>
<evidence type="ECO:0000256" key="4">
    <source>
        <dbReference type="ARBA" id="ARBA00022692"/>
    </source>
</evidence>
<dbReference type="InterPro" id="IPR027417">
    <property type="entry name" value="P-loop_NTPase"/>
</dbReference>
<accession>A0A367GNR4</accession>
<dbReference type="GO" id="GO:0005886">
    <property type="term" value="C:plasma membrane"/>
    <property type="evidence" value="ECO:0007669"/>
    <property type="project" value="UniProtKB-SubCell"/>
</dbReference>
<name>A0A367GNR4_9SPHI</name>
<proteinExistence type="inferred from homology"/>
<evidence type="ECO:0000256" key="5">
    <source>
        <dbReference type="ARBA" id="ARBA00022989"/>
    </source>
</evidence>
<comment type="caution">
    <text evidence="9">The sequence shown here is derived from an EMBL/GenBank/DDBJ whole genome shotgun (WGS) entry which is preliminary data.</text>
</comment>
<keyword evidence="5 7" id="KW-1133">Transmembrane helix</keyword>
<feature type="domain" description="YWFCY" evidence="8">
    <location>
        <begin position="5"/>
        <end position="148"/>
    </location>
</feature>
<gene>
    <name evidence="9" type="ORF">DJ568_12715</name>
</gene>
<evidence type="ECO:0000313" key="9">
    <source>
        <dbReference type="EMBL" id="RCH54675.1"/>
    </source>
</evidence>
<dbReference type="Pfam" id="PF02534">
    <property type="entry name" value="T4SS-DNA_transf"/>
    <property type="match status" value="1"/>
</dbReference>
<dbReference type="EMBL" id="QGDC01000006">
    <property type="protein sequence ID" value="RCH54675.1"/>
    <property type="molecule type" value="Genomic_DNA"/>
</dbReference>
<dbReference type="CDD" id="cd01127">
    <property type="entry name" value="TrwB_TraG_TraD_VirD4"/>
    <property type="match status" value="2"/>
</dbReference>
<evidence type="ECO:0000256" key="7">
    <source>
        <dbReference type="SAM" id="Phobius"/>
    </source>
</evidence>
<dbReference type="InterPro" id="IPR003688">
    <property type="entry name" value="TraG/VirD4"/>
</dbReference>
<dbReference type="AlphaFoldDB" id="A0A367GNR4"/>
<dbReference type="SUPFAM" id="SSF52540">
    <property type="entry name" value="P-loop containing nucleoside triphosphate hydrolases"/>
    <property type="match status" value="1"/>
</dbReference>
<evidence type="ECO:0000256" key="1">
    <source>
        <dbReference type="ARBA" id="ARBA00004651"/>
    </source>
</evidence>
<evidence type="ECO:0000256" key="3">
    <source>
        <dbReference type="ARBA" id="ARBA00022475"/>
    </source>
</evidence>
<evidence type="ECO:0000259" key="8">
    <source>
        <dbReference type="Pfam" id="PF14293"/>
    </source>
</evidence>
<feature type="transmembrane region" description="Helical" evidence="7">
    <location>
        <begin position="122"/>
        <end position="144"/>
    </location>
</feature>
<reference evidence="9 10" key="1">
    <citation type="submission" date="2018-05" db="EMBL/GenBank/DDBJ databases">
        <title>Mucilaginibacter hurinus sp. nov., isolated from briquette warehouse soil.</title>
        <authorList>
            <person name="Choi L."/>
        </authorList>
    </citation>
    <scope>NUCLEOTIDE SEQUENCE [LARGE SCALE GENOMIC DNA]</scope>
    <source>
        <strain evidence="9 10">ZR32</strain>
    </source>
</reference>
<dbReference type="RefSeq" id="WP_114005658.1">
    <property type="nucleotide sequence ID" value="NZ_QGDC01000006.1"/>
</dbReference>
<dbReference type="PANTHER" id="PTHR37937">
    <property type="entry name" value="CONJUGATIVE TRANSFER: DNA TRANSPORT"/>
    <property type="match status" value="1"/>
</dbReference>
<dbReference type="Gene3D" id="3.40.50.300">
    <property type="entry name" value="P-loop containing nucleotide triphosphate hydrolases"/>
    <property type="match status" value="2"/>
</dbReference>